<dbReference type="Proteomes" id="UP000182888">
    <property type="component" value="Unassembled WGS sequence"/>
</dbReference>
<gene>
    <name evidence="1" type="ORF">MPL1032_150009</name>
</gene>
<accession>A0A0K2VS01</accession>
<protein>
    <submittedName>
        <fullName evidence="1">Uncharacterized protein</fullName>
    </submittedName>
</protein>
<organism evidence="1 2">
    <name type="scientific">Mesorhizobium plurifarium</name>
    <dbReference type="NCBI Taxonomy" id="69974"/>
    <lineage>
        <taxon>Bacteria</taxon>
        <taxon>Pseudomonadati</taxon>
        <taxon>Pseudomonadota</taxon>
        <taxon>Alphaproteobacteria</taxon>
        <taxon>Hyphomicrobiales</taxon>
        <taxon>Phyllobacteriaceae</taxon>
        <taxon>Mesorhizobium</taxon>
    </lineage>
</organism>
<reference evidence="2" key="1">
    <citation type="submission" date="2014-08" db="EMBL/GenBank/DDBJ databases">
        <authorList>
            <person name="Edwards T."/>
        </authorList>
    </citation>
    <scope>NUCLEOTIDE SEQUENCE [LARGE SCALE GENOMIC DNA]</scope>
</reference>
<sequence>MGELIMSAPVAGLTSKNKITAEDVTMLRREVFADGVVSRGEAEALFALDQTARDKCGEWAPFFVEAVTDYIVHQEKPEGYISEQNADWLVRTVSRDGMVDSRTELELLVHVLEEAKSSPDQLSAYALEQVGHAVIDGKGPMMHGGSLVPGHIAKAEVDLLRRILYAYGGDGNIAISKAEAEVLFKINDRTAAADNDPSWNDLFVKAIANHVMCATGYEPPTREVALRHETFLDESSPALGGFFSRMVSGGFAAILEAYHSPGDIEAEWEARNRAAEALARRAETIDASEAEWLAERVGGGQRPLRDNERALLTLIRHASPQIHPALKPLLEKVA</sequence>
<evidence type="ECO:0000313" key="2">
    <source>
        <dbReference type="Proteomes" id="UP000182888"/>
    </source>
</evidence>
<dbReference type="EMBL" id="CCND01000007">
    <property type="protein sequence ID" value="CDX52432.1"/>
    <property type="molecule type" value="Genomic_DNA"/>
</dbReference>
<name>A0A0K2VS01_MESPL</name>
<dbReference type="AlphaFoldDB" id="A0A0K2VS01"/>
<proteinExistence type="predicted"/>
<evidence type="ECO:0000313" key="1">
    <source>
        <dbReference type="EMBL" id="CDX52432.1"/>
    </source>
</evidence>